<accession>A0A380G9K9</accession>
<name>A0A380G9K9_STAIN</name>
<reference evidence="5 6" key="1">
    <citation type="submission" date="2018-06" db="EMBL/GenBank/DDBJ databases">
        <authorList>
            <consortium name="Pathogen Informatics"/>
            <person name="Doyle S."/>
        </authorList>
    </citation>
    <scope>NUCLEOTIDE SEQUENCE [LARGE SCALE GENOMIC DNA]</scope>
    <source>
        <strain evidence="6">NCTC 11048</strain>
    </source>
</reference>
<dbReference type="Pfam" id="PF00588">
    <property type="entry name" value="SpoU_methylase"/>
    <property type="match status" value="1"/>
</dbReference>
<dbReference type="InterPro" id="IPR053888">
    <property type="entry name" value="MRM3-like_sub_bind"/>
</dbReference>
<dbReference type="STRING" id="1141106.GCA_000308095_01641"/>
<dbReference type="CDD" id="cd18095">
    <property type="entry name" value="SpoU-like_rRNA-MTase"/>
    <property type="match status" value="1"/>
</dbReference>
<gene>
    <name evidence="5" type="ORF">NCTC11048_02197</name>
</gene>
<dbReference type="InterPro" id="IPR051259">
    <property type="entry name" value="rRNA_Methyltransferase"/>
</dbReference>
<dbReference type="InterPro" id="IPR001537">
    <property type="entry name" value="SpoU_MeTrfase"/>
</dbReference>
<dbReference type="AlphaFoldDB" id="A0A380G9K9"/>
<dbReference type="Gene3D" id="3.30.1330.30">
    <property type="match status" value="1"/>
</dbReference>
<sequence>MEAITSIQNSKIKNYNKLKKKKERDKQGLAIVEGFHLVEEAVKSQIKVTQLFMIEPKRVPTELIEAAEEVYEITQKVAETLSGTVTPQGIFAVIEKPQVDVTTAKQVLILDRIQDPGNLGTMIRTADAAGLDLIVLTKGTADVYQDKVLRASQGSVFHIPIQYVEDMSTWMSTFEGPIYGTALQDATTYHQISSQQETFALILGNEGEGVAPELLAHTTQNLTIPIYGQAESLNVAIAAGILMFYLKG</sequence>
<proteinExistence type="inferred from homology"/>
<dbReference type="PANTHER" id="PTHR43191:SF2">
    <property type="entry name" value="RRNA METHYLTRANSFERASE 3, MITOCHONDRIAL"/>
    <property type="match status" value="1"/>
</dbReference>
<keyword evidence="2 5" id="KW-0489">Methyltransferase</keyword>
<dbReference type="OrthoDB" id="9794400at2"/>
<dbReference type="RefSeq" id="WP_019168153.1">
    <property type="nucleotide sequence ID" value="NZ_CAIB01000119.1"/>
</dbReference>
<dbReference type="SUPFAM" id="SSF55315">
    <property type="entry name" value="L30e-like"/>
    <property type="match status" value="1"/>
</dbReference>
<dbReference type="GO" id="GO:0003723">
    <property type="term" value="F:RNA binding"/>
    <property type="evidence" value="ECO:0007669"/>
    <property type="project" value="InterPro"/>
</dbReference>
<comment type="similarity">
    <text evidence="1">Belongs to the class IV-like SAM-binding methyltransferase superfamily. RNA methyltransferase TrmH family.</text>
</comment>
<dbReference type="GO" id="GO:0032259">
    <property type="term" value="P:methylation"/>
    <property type="evidence" value="ECO:0007669"/>
    <property type="project" value="UniProtKB-KW"/>
</dbReference>
<dbReference type="GO" id="GO:0006396">
    <property type="term" value="P:RNA processing"/>
    <property type="evidence" value="ECO:0007669"/>
    <property type="project" value="InterPro"/>
</dbReference>
<keyword evidence="6" id="KW-1185">Reference proteome</keyword>
<evidence type="ECO:0000313" key="6">
    <source>
        <dbReference type="Proteomes" id="UP000255549"/>
    </source>
</evidence>
<dbReference type="InterPro" id="IPR013123">
    <property type="entry name" value="SpoU_subst-bd"/>
</dbReference>
<dbReference type="EMBL" id="UHDP01000003">
    <property type="protein sequence ID" value="SUM47126.1"/>
    <property type="molecule type" value="Genomic_DNA"/>
</dbReference>
<dbReference type="PANTHER" id="PTHR43191">
    <property type="entry name" value="RRNA METHYLTRANSFERASE 3"/>
    <property type="match status" value="1"/>
</dbReference>
<feature type="domain" description="RNA 2-O ribose methyltransferase substrate binding" evidence="4">
    <location>
        <begin position="31"/>
        <end position="100"/>
    </location>
</feature>
<evidence type="ECO:0000256" key="2">
    <source>
        <dbReference type="ARBA" id="ARBA00022603"/>
    </source>
</evidence>
<dbReference type="Gene3D" id="3.40.1280.10">
    <property type="match status" value="1"/>
</dbReference>
<organism evidence="5 6">
    <name type="scientific">Staphylococcus intermedius NCTC 11048</name>
    <dbReference type="NCBI Taxonomy" id="1141106"/>
    <lineage>
        <taxon>Bacteria</taxon>
        <taxon>Bacillati</taxon>
        <taxon>Bacillota</taxon>
        <taxon>Bacilli</taxon>
        <taxon>Bacillales</taxon>
        <taxon>Staphylococcaceae</taxon>
        <taxon>Staphylococcus</taxon>
        <taxon>Staphylococcus intermedius group</taxon>
    </lineage>
</organism>
<evidence type="ECO:0000256" key="1">
    <source>
        <dbReference type="ARBA" id="ARBA00007228"/>
    </source>
</evidence>
<dbReference type="InterPro" id="IPR029064">
    <property type="entry name" value="Ribosomal_eL30-like_sf"/>
</dbReference>
<dbReference type="Proteomes" id="UP000255549">
    <property type="component" value="Unassembled WGS sequence"/>
</dbReference>
<dbReference type="Pfam" id="PF22435">
    <property type="entry name" value="MRM3-like_sub_bind"/>
    <property type="match status" value="1"/>
</dbReference>
<keyword evidence="3 5" id="KW-0808">Transferase</keyword>
<dbReference type="GO" id="GO:0005737">
    <property type="term" value="C:cytoplasm"/>
    <property type="evidence" value="ECO:0007669"/>
    <property type="project" value="UniProtKB-ARBA"/>
</dbReference>
<dbReference type="EC" id="2.1.1.-" evidence="5"/>
<dbReference type="GO" id="GO:0008173">
    <property type="term" value="F:RNA methyltransferase activity"/>
    <property type="evidence" value="ECO:0007669"/>
    <property type="project" value="InterPro"/>
</dbReference>
<dbReference type="InterPro" id="IPR029028">
    <property type="entry name" value="Alpha/beta_knot_MTases"/>
</dbReference>
<evidence type="ECO:0000256" key="3">
    <source>
        <dbReference type="ARBA" id="ARBA00022679"/>
    </source>
</evidence>
<protein>
    <submittedName>
        <fullName evidence="5">TrmH family RNA methyltransferase</fullName>
        <ecNumber evidence="5">2.1.1.-</ecNumber>
    </submittedName>
</protein>
<evidence type="ECO:0000259" key="4">
    <source>
        <dbReference type="SMART" id="SM00967"/>
    </source>
</evidence>
<dbReference type="SMART" id="SM00967">
    <property type="entry name" value="SpoU_sub_bind"/>
    <property type="match status" value="1"/>
</dbReference>
<dbReference type="SUPFAM" id="SSF75217">
    <property type="entry name" value="alpha/beta knot"/>
    <property type="match status" value="1"/>
</dbReference>
<dbReference type="InterPro" id="IPR029026">
    <property type="entry name" value="tRNA_m1G_MTases_N"/>
</dbReference>
<evidence type="ECO:0000313" key="5">
    <source>
        <dbReference type="EMBL" id="SUM47126.1"/>
    </source>
</evidence>